<reference evidence="2" key="1">
    <citation type="submission" date="2019-08" db="EMBL/GenBank/DDBJ databases">
        <authorList>
            <person name="Kucharzyk K."/>
            <person name="Murdoch R.W."/>
            <person name="Higgins S."/>
            <person name="Loffler F."/>
        </authorList>
    </citation>
    <scope>NUCLEOTIDE SEQUENCE</scope>
</reference>
<comment type="caution">
    <text evidence="2">The sequence shown here is derived from an EMBL/GenBank/DDBJ whole genome shotgun (WGS) entry which is preliminary data.</text>
</comment>
<proteinExistence type="predicted"/>
<gene>
    <name evidence="2" type="ORF">SDC9_204060</name>
</gene>
<evidence type="ECO:0000313" key="2">
    <source>
        <dbReference type="EMBL" id="MPN56372.1"/>
    </source>
</evidence>
<organism evidence="2">
    <name type="scientific">bioreactor metagenome</name>
    <dbReference type="NCBI Taxonomy" id="1076179"/>
    <lineage>
        <taxon>unclassified sequences</taxon>
        <taxon>metagenomes</taxon>
        <taxon>ecological metagenomes</taxon>
    </lineage>
</organism>
<feature type="region of interest" description="Disordered" evidence="1">
    <location>
        <begin position="90"/>
        <end position="110"/>
    </location>
</feature>
<accession>A0A645IZS6</accession>
<evidence type="ECO:0000256" key="1">
    <source>
        <dbReference type="SAM" id="MobiDB-lite"/>
    </source>
</evidence>
<name>A0A645IZS6_9ZZZZ</name>
<protein>
    <submittedName>
        <fullName evidence="2">Uncharacterized protein</fullName>
    </submittedName>
</protein>
<dbReference type="EMBL" id="VSSQ01126625">
    <property type="protein sequence ID" value="MPN56372.1"/>
    <property type="molecule type" value="Genomic_DNA"/>
</dbReference>
<dbReference type="AlphaFoldDB" id="A0A645IZS6"/>
<sequence length="110" mass="11804">MGLASLGRDGHPQLGALGGKFDGVVQQIIAHLGNGVWIAPNHHGLLRKLGVHVQPALVDFPLQTHQHPEHDLADVELLLCRGPLRGLQAGQVQHPAHQPRQAAGFRGNEL</sequence>